<dbReference type="EMBL" id="JACRSR010000007">
    <property type="protein sequence ID" value="MBC8532394.1"/>
    <property type="molecule type" value="Genomic_DNA"/>
</dbReference>
<sequence length="196" mass="22373">MIYVELMEDVKLKPGQEVWLGDIARVWRDDGVDKPDFPLFTLEKSLVKVDVLEVIRSLKRRLPEEEIQSVGSAFCWIQYEKEKKKAGVWGWTLAVMIALLMFIGGGMAILNFHEDVNMVDVHKRLAFMVTGEEVENLLWVSIPYSLGLAGGIAIFFNLIPAMKKKKDPSPLELEYQTFQEQMDDYKKTKAENGDGS</sequence>
<dbReference type="Gene3D" id="2.60.480.10">
    <property type="entry name" value="eubacterium ventriosum atcc domain"/>
    <property type="match status" value="1"/>
</dbReference>
<proteinExistence type="predicted"/>
<feature type="transmembrane region" description="Helical" evidence="1">
    <location>
        <begin position="137"/>
        <end position="159"/>
    </location>
</feature>
<accession>A0A926D7Q8</accession>
<dbReference type="InterPro" id="IPR038548">
    <property type="entry name" value="SporV_AA_N_sf"/>
</dbReference>
<keyword evidence="1" id="KW-0812">Transmembrane</keyword>
<dbReference type="InterPro" id="IPR021997">
    <property type="entry name" value="SporV_AA"/>
</dbReference>
<evidence type="ECO:0000256" key="1">
    <source>
        <dbReference type="SAM" id="Phobius"/>
    </source>
</evidence>
<reference evidence="3" key="1">
    <citation type="submission" date="2020-08" db="EMBL/GenBank/DDBJ databases">
        <title>Genome public.</title>
        <authorList>
            <person name="Liu C."/>
            <person name="Sun Q."/>
        </authorList>
    </citation>
    <scope>NUCLEOTIDE SEQUENCE</scope>
    <source>
        <strain evidence="3">NSJ-53</strain>
    </source>
</reference>
<dbReference type="AlphaFoldDB" id="A0A926D7Q8"/>
<organism evidence="3 4">
    <name type="scientific">Gehongia tenuis</name>
    <dbReference type="NCBI Taxonomy" id="2763655"/>
    <lineage>
        <taxon>Bacteria</taxon>
        <taxon>Bacillati</taxon>
        <taxon>Bacillota</taxon>
        <taxon>Clostridia</taxon>
        <taxon>Christensenellales</taxon>
        <taxon>Christensenellaceae</taxon>
        <taxon>Gehongia</taxon>
    </lineage>
</organism>
<evidence type="ECO:0000313" key="3">
    <source>
        <dbReference type="EMBL" id="MBC8532394.1"/>
    </source>
</evidence>
<keyword evidence="1" id="KW-0472">Membrane</keyword>
<keyword evidence="1" id="KW-1133">Transmembrane helix</keyword>
<comment type="caution">
    <text evidence="3">The sequence shown here is derived from an EMBL/GenBank/DDBJ whole genome shotgun (WGS) entry which is preliminary data.</text>
</comment>
<dbReference type="Pfam" id="PF12164">
    <property type="entry name" value="SporV_AA"/>
    <property type="match status" value="1"/>
</dbReference>
<name>A0A926D7Q8_9FIRM</name>
<feature type="transmembrane region" description="Helical" evidence="1">
    <location>
        <begin position="88"/>
        <end position="110"/>
    </location>
</feature>
<keyword evidence="4" id="KW-1185">Reference proteome</keyword>
<feature type="domain" description="Stage V sporulation protein AA" evidence="2">
    <location>
        <begin position="2"/>
        <end position="82"/>
    </location>
</feature>
<gene>
    <name evidence="3" type="ORF">H8696_11140</name>
</gene>
<evidence type="ECO:0000259" key="2">
    <source>
        <dbReference type="Pfam" id="PF12164"/>
    </source>
</evidence>
<protein>
    <submittedName>
        <fullName evidence="3">Stage V sporulation protein AA</fullName>
    </submittedName>
</protein>
<evidence type="ECO:0000313" key="4">
    <source>
        <dbReference type="Proteomes" id="UP000623172"/>
    </source>
</evidence>
<dbReference type="Proteomes" id="UP000623172">
    <property type="component" value="Unassembled WGS sequence"/>
</dbReference>